<accession>A0A0C2Z2R0</accession>
<evidence type="ECO:0000256" key="1">
    <source>
        <dbReference type="SAM" id="MobiDB-lite"/>
    </source>
</evidence>
<reference evidence="2 3" key="1">
    <citation type="submission" date="2014-04" db="EMBL/GenBank/DDBJ databases">
        <authorList>
            <consortium name="DOE Joint Genome Institute"/>
            <person name="Kuo A."/>
            <person name="Kohler A."/>
            <person name="Nagy L.G."/>
            <person name="Floudas D."/>
            <person name="Copeland A."/>
            <person name="Barry K.W."/>
            <person name="Cichocki N."/>
            <person name="Veneault-Fourrey C."/>
            <person name="LaButti K."/>
            <person name="Lindquist E.A."/>
            <person name="Lipzen A."/>
            <person name="Lundell T."/>
            <person name="Morin E."/>
            <person name="Murat C."/>
            <person name="Sun H."/>
            <person name="Tunlid A."/>
            <person name="Henrissat B."/>
            <person name="Grigoriev I.V."/>
            <person name="Hibbett D.S."/>
            <person name="Martin F."/>
            <person name="Nordberg H.P."/>
            <person name="Cantor M.N."/>
            <person name="Hua S.X."/>
        </authorList>
    </citation>
    <scope>NUCLEOTIDE SEQUENCE [LARGE SCALE GENOMIC DNA]</scope>
    <source>
        <strain evidence="2 3">Foug A</strain>
    </source>
</reference>
<dbReference type="Proteomes" id="UP000053989">
    <property type="component" value="Unassembled WGS sequence"/>
</dbReference>
<organism evidence="2 3">
    <name type="scientific">Scleroderma citrinum Foug A</name>
    <dbReference type="NCBI Taxonomy" id="1036808"/>
    <lineage>
        <taxon>Eukaryota</taxon>
        <taxon>Fungi</taxon>
        <taxon>Dikarya</taxon>
        <taxon>Basidiomycota</taxon>
        <taxon>Agaricomycotina</taxon>
        <taxon>Agaricomycetes</taxon>
        <taxon>Agaricomycetidae</taxon>
        <taxon>Boletales</taxon>
        <taxon>Sclerodermatineae</taxon>
        <taxon>Sclerodermataceae</taxon>
        <taxon>Scleroderma</taxon>
    </lineage>
</organism>
<proteinExistence type="predicted"/>
<feature type="region of interest" description="Disordered" evidence="1">
    <location>
        <begin position="91"/>
        <end position="152"/>
    </location>
</feature>
<sequence>ENSELNLLEDQPKSGWFKSLFTKNTEPPSPAPGQFIVEFPASCPSRPQLMISTERAASLKPNDLLKIEVSPTQDKPGLAWSMSPTPPSVPWIKSFPLRKAPPTTFPPSPPPTSHPGKHKNANVPTDVGLTPPDHDPSPLAMPLHNGFEQRPPSATQSLVNLALYPKFTQPHSLLTPPKEQF</sequence>
<feature type="non-terminal residue" evidence="2">
    <location>
        <position position="1"/>
    </location>
</feature>
<feature type="compositionally biased region" description="Pro residues" evidence="1">
    <location>
        <begin position="103"/>
        <end position="113"/>
    </location>
</feature>
<keyword evidence="3" id="KW-1185">Reference proteome</keyword>
<dbReference type="HOGENOM" id="CLU_1492592_0_0_1"/>
<dbReference type="InParanoid" id="A0A0C2Z2R0"/>
<evidence type="ECO:0000313" key="2">
    <source>
        <dbReference type="EMBL" id="KIM56143.1"/>
    </source>
</evidence>
<gene>
    <name evidence="2" type="ORF">SCLCIDRAFT_1147386</name>
</gene>
<dbReference type="EMBL" id="KN822122">
    <property type="protein sequence ID" value="KIM56143.1"/>
    <property type="molecule type" value="Genomic_DNA"/>
</dbReference>
<name>A0A0C2Z2R0_9AGAM</name>
<dbReference type="AlphaFoldDB" id="A0A0C2Z2R0"/>
<dbReference type="STRING" id="1036808.A0A0C2Z2R0"/>
<protein>
    <submittedName>
        <fullName evidence="2">Uncharacterized protein</fullName>
    </submittedName>
</protein>
<reference evidence="3" key="2">
    <citation type="submission" date="2015-01" db="EMBL/GenBank/DDBJ databases">
        <title>Evolutionary Origins and Diversification of the Mycorrhizal Mutualists.</title>
        <authorList>
            <consortium name="DOE Joint Genome Institute"/>
            <consortium name="Mycorrhizal Genomics Consortium"/>
            <person name="Kohler A."/>
            <person name="Kuo A."/>
            <person name="Nagy L.G."/>
            <person name="Floudas D."/>
            <person name="Copeland A."/>
            <person name="Barry K.W."/>
            <person name="Cichocki N."/>
            <person name="Veneault-Fourrey C."/>
            <person name="LaButti K."/>
            <person name="Lindquist E.A."/>
            <person name="Lipzen A."/>
            <person name="Lundell T."/>
            <person name="Morin E."/>
            <person name="Murat C."/>
            <person name="Riley R."/>
            <person name="Ohm R."/>
            <person name="Sun H."/>
            <person name="Tunlid A."/>
            <person name="Henrissat B."/>
            <person name="Grigoriev I.V."/>
            <person name="Hibbett D.S."/>
            <person name="Martin F."/>
        </authorList>
    </citation>
    <scope>NUCLEOTIDE SEQUENCE [LARGE SCALE GENOMIC DNA]</scope>
    <source>
        <strain evidence="3">Foug A</strain>
    </source>
</reference>
<evidence type="ECO:0000313" key="3">
    <source>
        <dbReference type="Proteomes" id="UP000053989"/>
    </source>
</evidence>